<dbReference type="Gene3D" id="2.170.260.10">
    <property type="entry name" value="paz domain"/>
    <property type="match status" value="1"/>
</dbReference>
<dbReference type="Gramene" id="TraesKAR2B01G0420260.1">
    <property type="protein sequence ID" value="cds.TraesKAR2B01G0420260.1"/>
    <property type="gene ID" value="TraesKAR2B01G0420260"/>
</dbReference>
<proteinExistence type="inferred from homology"/>
<dbReference type="Gramene" id="TraesJAG2B03G01009720.1">
    <property type="protein sequence ID" value="TraesJAG2B03G01009720.1"/>
    <property type="gene ID" value="TraesJAG2B03G01009720"/>
</dbReference>
<dbReference type="RefSeq" id="XP_044325732.1">
    <property type="nucleotide sequence ID" value="XM_044469797.1"/>
</dbReference>
<comment type="similarity">
    <text evidence="1">Belongs to the argonaute family. Ago subfamily.</text>
</comment>
<dbReference type="SMR" id="A0A3B6CBG2"/>
<evidence type="ECO:0000259" key="4">
    <source>
        <dbReference type="PROSITE" id="PS50821"/>
    </source>
</evidence>
<gene>
    <name evidence="6" type="primary">LOC123046429</name>
</gene>
<feature type="domain" description="PAZ" evidence="4">
    <location>
        <begin position="434"/>
        <end position="560"/>
    </location>
</feature>
<feature type="region of interest" description="Disordered" evidence="3">
    <location>
        <begin position="212"/>
        <end position="233"/>
    </location>
</feature>
<feature type="compositionally biased region" description="Gly residues" evidence="3">
    <location>
        <begin position="25"/>
        <end position="37"/>
    </location>
</feature>
<dbReference type="InterPro" id="IPR014811">
    <property type="entry name" value="ArgoL1"/>
</dbReference>
<dbReference type="InterPro" id="IPR032474">
    <property type="entry name" value="Argonaute_N"/>
</dbReference>
<dbReference type="GO" id="GO:0031047">
    <property type="term" value="P:regulatory ncRNA-mediated gene silencing"/>
    <property type="evidence" value="ECO:0000318"/>
    <property type="project" value="GO_Central"/>
</dbReference>
<dbReference type="SMART" id="SM00950">
    <property type="entry name" value="Piwi"/>
    <property type="match status" value="1"/>
</dbReference>
<feature type="compositionally biased region" description="Gly residues" evidence="3">
    <location>
        <begin position="152"/>
        <end position="171"/>
    </location>
</feature>
<dbReference type="Pfam" id="PF02170">
    <property type="entry name" value="PAZ"/>
    <property type="match status" value="1"/>
</dbReference>
<dbReference type="InterPro" id="IPR003100">
    <property type="entry name" value="PAZ_dom"/>
</dbReference>
<feature type="compositionally biased region" description="Gly residues" evidence="3">
    <location>
        <begin position="1"/>
        <end position="13"/>
    </location>
</feature>
<organism evidence="6">
    <name type="scientific">Triticum aestivum</name>
    <name type="common">Wheat</name>
    <dbReference type="NCBI Taxonomy" id="4565"/>
    <lineage>
        <taxon>Eukaryota</taxon>
        <taxon>Viridiplantae</taxon>
        <taxon>Streptophyta</taxon>
        <taxon>Embryophyta</taxon>
        <taxon>Tracheophyta</taxon>
        <taxon>Spermatophyta</taxon>
        <taxon>Magnoliopsida</taxon>
        <taxon>Liliopsida</taxon>
        <taxon>Poales</taxon>
        <taxon>Poaceae</taxon>
        <taxon>BOP clade</taxon>
        <taxon>Pooideae</taxon>
        <taxon>Triticodae</taxon>
        <taxon>Triticeae</taxon>
        <taxon>Triticinae</taxon>
        <taxon>Triticum</taxon>
    </lineage>
</organism>
<dbReference type="InterPro" id="IPR003165">
    <property type="entry name" value="Piwi"/>
</dbReference>
<keyword evidence="7" id="KW-1185">Reference proteome</keyword>
<dbReference type="Gene3D" id="3.40.50.2300">
    <property type="match status" value="1"/>
</dbReference>
<dbReference type="GO" id="GO:0003723">
    <property type="term" value="F:RNA binding"/>
    <property type="evidence" value="ECO:0000318"/>
    <property type="project" value="GO_Central"/>
</dbReference>
<dbReference type="Gramene" id="TraesCS2B03G1114800.1">
    <property type="protein sequence ID" value="TraesCS2B03G1114800.1.CDS"/>
    <property type="gene ID" value="TraesCS2B03G1114800"/>
</dbReference>
<dbReference type="InterPro" id="IPR036085">
    <property type="entry name" value="PAZ_dom_sf"/>
</dbReference>
<dbReference type="AlphaFoldDB" id="A0A3B6CBG2"/>
<dbReference type="OMA" id="YLCSYYG"/>
<dbReference type="GO" id="GO:0005737">
    <property type="term" value="C:cytoplasm"/>
    <property type="evidence" value="ECO:0000318"/>
    <property type="project" value="GO_Central"/>
</dbReference>
<dbReference type="Gramene" id="TraesWEE_scaffold_064431_01G000200.1">
    <property type="protein sequence ID" value="TraesWEE_scaffold_064431_01G000200.1"/>
    <property type="gene ID" value="TraesWEE_scaffold_064431_01G000200"/>
</dbReference>
<dbReference type="Pfam" id="PF16486">
    <property type="entry name" value="ArgoN"/>
    <property type="match status" value="1"/>
</dbReference>
<accession>A0A3B6CBG2</accession>
<dbReference type="Gramene" id="TraesSYM2B03G01024560.1">
    <property type="protein sequence ID" value="TraesSYM2B03G01024560.1"/>
    <property type="gene ID" value="TraesSYM2B03G01024560"/>
</dbReference>
<dbReference type="PROSITE" id="PS50822">
    <property type="entry name" value="PIWI"/>
    <property type="match status" value="1"/>
</dbReference>
<dbReference type="Gramene" id="TraesCAD_scaffold_064369_01G000100.1">
    <property type="protein sequence ID" value="TraesCAD_scaffold_064369_01G000100.1"/>
    <property type="gene ID" value="TraesCAD_scaffold_064369_01G000100"/>
</dbReference>
<dbReference type="SMART" id="SM01163">
    <property type="entry name" value="DUF1785"/>
    <property type="match status" value="1"/>
</dbReference>
<dbReference type="Gramene" id="TraesLDM2B03G01010880.1">
    <property type="protein sequence ID" value="TraesLDM2B03G01010880.1"/>
    <property type="gene ID" value="TraesLDM2B03G01010880"/>
</dbReference>
<feature type="compositionally biased region" description="Gly residues" evidence="3">
    <location>
        <begin position="56"/>
        <end position="83"/>
    </location>
</feature>
<evidence type="ECO:0000313" key="7">
    <source>
        <dbReference type="Proteomes" id="UP000019116"/>
    </source>
</evidence>
<dbReference type="Proteomes" id="UP000019116">
    <property type="component" value="Chromosome 2B"/>
</dbReference>
<dbReference type="Pfam" id="PF02171">
    <property type="entry name" value="Piwi"/>
    <property type="match status" value="1"/>
</dbReference>
<dbReference type="InterPro" id="IPR036397">
    <property type="entry name" value="RNaseH_sf"/>
</dbReference>
<dbReference type="PROSITE" id="PS50821">
    <property type="entry name" value="PAZ"/>
    <property type="match status" value="1"/>
</dbReference>
<dbReference type="Gramene" id="TraesROB_scaffold_064850_01G000200.1">
    <property type="protein sequence ID" value="TraesROB_scaffold_064850_01G000200.1"/>
    <property type="gene ID" value="TraesROB_scaffold_064850_01G000200"/>
</dbReference>
<dbReference type="Gene3D" id="3.30.420.10">
    <property type="entry name" value="Ribonuclease H-like superfamily/Ribonuclease H"/>
    <property type="match status" value="1"/>
</dbReference>
<dbReference type="CDD" id="cd04657">
    <property type="entry name" value="Piwi_ago-like"/>
    <property type="match status" value="1"/>
</dbReference>
<evidence type="ECO:0000256" key="3">
    <source>
        <dbReference type="SAM" id="MobiDB-lite"/>
    </source>
</evidence>
<feature type="compositionally biased region" description="Basic and acidic residues" evidence="3">
    <location>
        <begin position="46"/>
        <end position="55"/>
    </location>
</feature>
<feature type="compositionally biased region" description="Basic and acidic residues" evidence="3">
    <location>
        <begin position="14"/>
        <end position="24"/>
    </location>
</feature>
<dbReference type="CDD" id="cd02846">
    <property type="entry name" value="PAZ_argonaute_like"/>
    <property type="match status" value="1"/>
</dbReference>
<dbReference type="OrthoDB" id="650730at2759"/>
<dbReference type="SUPFAM" id="SSF101690">
    <property type="entry name" value="PAZ domain"/>
    <property type="match status" value="1"/>
</dbReference>
<dbReference type="EnsemblPlants" id="TraesCS2B02G438200.1">
    <property type="protein sequence ID" value="TraesCS2B02G438200.1"/>
    <property type="gene ID" value="TraesCS2B02G438200"/>
</dbReference>
<dbReference type="Gramene" id="TraesCS2B02G438200.1">
    <property type="protein sequence ID" value="TraesCS2B02G438200.1"/>
    <property type="gene ID" value="TraesCS2B02G438200"/>
</dbReference>
<dbReference type="Gramene" id="TraesARI2B03G01025210.1">
    <property type="protein sequence ID" value="TraesARI2B03G01025210.1"/>
    <property type="gene ID" value="TraesARI2B03G01025210"/>
</dbReference>
<keyword evidence="2" id="KW-0943">RNA-mediated gene silencing</keyword>
<reference evidence="6" key="2">
    <citation type="submission" date="2018-10" db="UniProtKB">
        <authorList>
            <consortium name="EnsemblPlants"/>
        </authorList>
    </citation>
    <scope>IDENTIFICATION</scope>
</reference>
<dbReference type="SUPFAM" id="SSF53098">
    <property type="entry name" value="Ribonuclease H-like"/>
    <property type="match status" value="1"/>
</dbReference>
<dbReference type="STRING" id="4565.A0A3B6CBG2"/>
<evidence type="ECO:0000256" key="1">
    <source>
        <dbReference type="ARBA" id="ARBA00008201"/>
    </source>
</evidence>
<dbReference type="Gramene" id="TraesCLE_scaffold_140735_01G000200.1">
    <property type="protein sequence ID" value="TraesCLE_scaffold_140735_01G000200.1"/>
    <property type="gene ID" value="TraesCLE_scaffold_140735_01G000200"/>
</dbReference>
<evidence type="ECO:0008006" key="8">
    <source>
        <dbReference type="Google" id="ProtNLM"/>
    </source>
</evidence>
<feature type="domain" description="Piwi" evidence="5">
    <location>
        <begin position="732"/>
        <end position="1036"/>
    </location>
</feature>
<dbReference type="PANTHER" id="PTHR22891">
    <property type="entry name" value="EUKARYOTIC TRANSLATION INITIATION FACTOR 2C"/>
    <property type="match status" value="1"/>
</dbReference>
<dbReference type="Gramene" id="TraesSTA2B03G01005260.1">
    <property type="protein sequence ID" value="TraesSTA2B03G01005260.1"/>
    <property type="gene ID" value="TraesSTA2B03G01005260"/>
</dbReference>
<dbReference type="Gramene" id="TraesNOR2B03G01024250.1">
    <property type="protein sequence ID" value="TraesNOR2B03G01024250.1"/>
    <property type="gene ID" value="TraesNOR2B03G01024250"/>
</dbReference>
<name>A0A3B6CBG2_WHEAT</name>
<feature type="region of interest" description="Disordered" evidence="3">
    <location>
        <begin position="1"/>
        <end position="171"/>
    </location>
</feature>
<dbReference type="InterPro" id="IPR045246">
    <property type="entry name" value="Piwi_ago-like"/>
</dbReference>
<sequence>MANRRGGGGGGGRDGGRDSGDKRGGGGGRNRGRGGGRAAPPAGGRGPRDEVDETRGGGSTPVGDQNRGGGASRGLGQYRGGGGADRDRGASSYARGGNRGPGGEDYGRVDNSYGRYQSPGGGGGDPSGSRGRGGRGSGSNGPRDPYHHGGEQGRGAGGGDHGGVGGPYGGYQGRGGGEDYYPSRWHGGGRGSCGYYPAPQEERRRDKYPQQFAATPSPKKIPSKEVASPSRPGVRKIGPIEEVEVKLWVNHFSIKFGESSIFHYSVKLAQVSPEASGDLELSMADQNFVKAQLLKMLQQSPNSLAVASDGKGNLYSFAELPEGLSLLVSVRSRTYNASLQFKDKLQLPSDEHVPRNVLQALDVIVRQASSYEKIIIGQTLYSPHWLVLEDSNHVHVQALGGTKQTLKPTKQGLVLCVDYSVMDFCKPESRVLDLVEHLLKRFGRRNHLNPRSPALDKEEWEYLKSQLRGLCITVSYQKKSSEGKRDAPTVRKYKVQDLTAENAEQITFKEFKVDKSWELVQYYRQQYGEDIQYKMLPCLVLSKRTDKPNNVPIELCRLHRCQKYPKDSSQEPRRPPPSDERKIRIERMVNDGLDGPCRGGNRGEQFKISLDTQMTEVTGRILLPPVLKLGGSKELSIRLANRQWNLQDHKIFEGQSLECWGVLDFSGQETLFRDAFIAKIVSKCNNLGITMSYEPSLVHKSAMLVLSDPDKLRRELRKAKEAAEEKRQKLQLLFCPMSELHPGYKTLKLICEIELGIQTQCLLTQLANKEGKGQDQYLSNLALKINSKLGGSNMQLSHELPMVAGTRFMFIGADVNHPPPGDTVSPSIAAVVASMDCPSASQYVPRIHAQKGRKEKIDNLGTMCKELIQVYKERNGGFKPDKIIYFRDGVSDEQFDMVRKEELVSMKKGICEDDYSPTITVVVAKKRHHTRLFPKDENELQTTNGNVLPGTVVDTVVVDQSEEEDFFLCSHDGLHGTSRPTHYYMLEDDNGFKRVDLQKLVYSMCFVFARCTKPVSLTAPIKYADIAAYRGRDYCDSRMASLQFQAQFQAVEFPELRVHPDLRDKMFFV</sequence>
<evidence type="ECO:0000256" key="2">
    <source>
        <dbReference type="ARBA" id="ARBA00023158"/>
    </source>
</evidence>
<evidence type="ECO:0000259" key="5">
    <source>
        <dbReference type="PROSITE" id="PS50822"/>
    </source>
</evidence>
<dbReference type="GO" id="GO:0004521">
    <property type="term" value="F:RNA endonuclease activity"/>
    <property type="evidence" value="ECO:0000318"/>
    <property type="project" value="GO_Central"/>
</dbReference>
<feature type="compositionally biased region" description="Gly residues" evidence="3">
    <location>
        <begin position="119"/>
        <end position="139"/>
    </location>
</feature>
<protein>
    <recommendedName>
        <fullName evidence="8">Protein argonaute 2</fullName>
    </recommendedName>
</protein>
<dbReference type="GeneID" id="123046429"/>
<dbReference type="GO" id="GO:0005634">
    <property type="term" value="C:nucleus"/>
    <property type="evidence" value="ECO:0000318"/>
    <property type="project" value="GO_Central"/>
</dbReference>
<dbReference type="InterPro" id="IPR012337">
    <property type="entry name" value="RNaseH-like_sf"/>
</dbReference>
<evidence type="ECO:0000313" key="6">
    <source>
        <dbReference type="EnsemblPlants" id="TraesCS2B02G438200.1"/>
    </source>
</evidence>
<reference evidence="6" key="1">
    <citation type="submission" date="2018-08" db="EMBL/GenBank/DDBJ databases">
        <authorList>
            <person name="Rossello M."/>
        </authorList>
    </citation>
    <scope>NUCLEOTIDE SEQUENCE [LARGE SCALE GENOMIC DNA]</scope>
    <source>
        <strain evidence="6">cv. Chinese Spring</strain>
    </source>
</reference>